<comment type="caution">
    <text evidence="8">The sequence shown here is derived from an EMBL/GenBank/DDBJ whole genome shotgun (WGS) entry which is preliminary data.</text>
</comment>
<evidence type="ECO:0000256" key="6">
    <source>
        <dbReference type="SAM" id="Phobius"/>
    </source>
</evidence>
<gene>
    <name evidence="8" type="ORF">LIER_36042</name>
</gene>
<evidence type="ECO:0000313" key="9">
    <source>
        <dbReference type="Proteomes" id="UP001454036"/>
    </source>
</evidence>
<protein>
    <submittedName>
        <fullName evidence="8">Glycosyltransferase</fullName>
    </submittedName>
</protein>
<keyword evidence="3" id="KW-0808">Transferase</keyword>
<evidence type="ECO:0000256" key="2">
    <source>
        <dbReference type="ARBA" id="ARBA00010271"/>
    </source>
</evidence>
<evidence type="ECO:0000259" key="7">
    <source>
        <dbReference type="Pfam" id="PF03016"/>
    </source>
</evidence>
<evidence type="ECO:0000256" key="5">
    <source>
        <dbReference type="ARBA" id="ARBA00023034"/>
    </source>
</evidence>
<feature type="transmembrane region" description="Helical" evidence="6">
    <location>
        <begin position="20"/>
        <end position="44"/>
    </location>
</feature>
<evidence type="ECO:0000256" key="3">
    <source>
        <dbReference type="ARBA" id="ARBA00022676"/>
    </source>
</evidence>
<comment type="similarity">
    <text evidence="2">Belongs to the glycosyltransferase 47 family.</text>
</comment>
<accession>A0AAV3P0U5</accession>
<dbReference type="PANTHER" id="PTHR11062:SF95">
    <property type="entry name" value="EXOSTOSIN GT47 DOMAIN-CONTAINING PROTEIN"/>
    <property type="match status" value="1"/>
</dbReference>
<evidence type="ECO:0000256" key="1">
    <source>
        <dbReference type="ARBA" id="ARBA00004323"/>
    </source>
</evidence>
<dbReference type="GO" id="GO:0016757">
    <property type="term" value="F:glycosyltransferase activity"/>
    <property type="evidence" value="ECO:0007669"/>
    <property type="project" value="UniProtKB-KW"/>
</dbReference>
<keyword evidence="6" id="KW-0472">Membrane</keyword>
<keyword evidence="5" id="KW-0333">Golgi apparatus</keyword>
<keyword evidence="4" id="KW-0735">Signal-anchor</keyword>
<proteinExistence type="inferred from homology"/>
<dbReference type="EMBL" id="BAABME010016211">
    <property type="protein sequence ID" value="GAA0144961.1"/>
    <property type="molecule type" value="Genomic_DNA"/>
</dbReference>
<evidence type="ECO:0000313" key="8">
    <source>
        <dbReference type="EMBL" id="GAA0144961.1"/>
    </source>
</evidence>
<dbReference type="InterPro" id="IPR040911">
    <property type="entry name" value="Exostosin_GT47"/>
</dbReference>
<comment type="subcellular location">
    <subcellularLocation>
        <location evidence="1">Golgi apparatus membrane</location>
        <topology evidence="1">Single-pass type II membrane protein</topology>
    </subcellularLocation>
</comment>
<keyword evidence="6" id="KW-0812">Transmembrane</keyword>
<sequence length="276" mass="31576">MAASVLSILHNKLCGILGKLNLFFLIPTTLALFTCLFIIFYITFTSNLFFQLYPHSPPFNSTLTKPTTFTFTQALHSGTNNQHLNKENTENRSEVFHDRDIFVESYKDMNRSLKIYVYPHRKDDPFANVLLPVNFAPGGNYASESYFKKVLVKSHFVTKIPSEADFFFMPFSIARLRHDARVGITGLPEFISRYIFNISHNYPYWNRTGGADHFYAACHSVGKIAMQKASEVKFNAIQVVCSSSYFVSSYVPHKDASLPQIWPRQGDPPNLTPYNR</sequence>
<feature type="domain" description="Exostosin GT47" evidence="7">
    <location>
        <begin position="110"/>
        <end position="263"/>
    </location>
</feature>
<keyword evidence="9" id="KW-1185">Reference proteome</keyword>
<name>A0AAV3P0U5_LITER</name>
<dbReference type="Proteomes" id="UP001454036">
    <property type="component" value="Unassembled WGS sequence"/>
</dbReference>
<keyword evidence="3" id="KW-0328">Glycosyltransferase</keyword>
<dbReference type="GO" id="GO:0000139">
    <property type="term" value="C:Golgi membrane"/>
    <property type="evidence" value="ECO:0007669"/>
    <property type="project" value="UniProtKB-SubCell"/>
</dbReference>
<dbReference type="AlphaFoldDB" id="A0AAV3P0U5"/>
<evidence type="ECO:0000256" key="4">
    <source>
        <dbReference type="ARBA" id="ARBA00022968"/>
    </source>
</evidence>
<dbReference type="PANTHER" id="PTHR11062">
    <property type="entry name" value="EXOSTOSIN HEPARAN SULFATE GLYCOSYLTRANSFERASE -RELATED"/>
    <property type="match status" value="1"/>
</dbReference>
<reference evidence="8 9" key="1">
    <citation type="submission" date="2024-01" db="EMBL/GenBank/DDBJ databases">
        <title>The complete chloroplast genome sequence of Lithospermum erythrorhizon: insights into the phylogenetic relationship among Boraginaceae species and the maternal lineages of purple gromwells.</title>
        <authorList>
            <person name="Okada T."/>
            <person name="Watanabe K."/>
        </authorList>
    </citation>
    <scope>NUCLEOTIDE SEQUENCE [LARGE SCALE GENOMIC DNA]</scope>
</reference>
<dbReference type="Pfam" id="PF03016">
    <property type="entry name" value="Exostosin_GT47"/>
    <property type="match status" value="1"/>
</dbReference>
<keyword evidence="6" id="KW-1133">Transmembrane helix</keyword>
<dbReference type="InterPro" id="IPR004263">
    <property type="entry name" value="Exostosin"/>
</dbReference>
<organism evidence="8 9">
    <name type="scientific">Lithospermum erythrorhizon</name>
    <name type="common">Purple gromwell</name>
    <name type="synonym">Lithospermum officinale var. erythrorhizon</name>
    <dbReference type="NCBI Taxonomy" id="34254"/>
    <lineage>
        <taxon>Eukaryota</taxon>
        <taxon>Viridiplantae</taxon>
        <taxon>Streptophyta</taxon>
        <taxon>Embryophyta</taxon>
        <taxon>Tracheophyta</taxon>
        <taxon>Spermatophyta</taxon>
        <taxon>Magnoliopsida</taxon>
        <taxon>eudicotyledons</taxon>
        <taxon>Gunneridae</taxon>
        <taxon>Pentapetalae</taxon>
        <taxon>asterids</taxon>
        <taxon>lamiids</taxon>
        <taxon>Boraginales</taxon>
        <taxon>Boraginaceae</taxon>
        <taxon>Boraginoideae</taxon>
        <taxon>Lithospermeae</taxon>
        <taxon>Lithospermum</taxon>
    </lineage>
</organism>